<organism evidence="3 4">
    <name type="scientific">Mesorhizobium australicum</name>
    <dbReference type="NCBI Taxonomy" id="536018"/>
    <lineage>
        <taxon>Bacteria</taxon>
        <taxon>Pseudomonadati</taxon>
        <taxon>Pseudomonadota</taxon>
        <taxon>Alphaproteobacteria</taxon>
        <taxon>Hyphomicrobiales</taxon>
        <taxon>Phyllobacteriaceae</taxon>
        <taxon>Mesorhizobium</taxon>
    </lineage>
</organism>
<feature type="transmembrane region" description="Helical" evidence="1">
    <location>
        <begin position="105"/>
        <end position="125"/>
    </location>
</feature>
<keyword evidence="1" id="KW-0472">Membrane</keyword>
<dbReference type="OrthoDB" id="9812439at2"/>
<dbReference type="GO" id="GO:0004190">
    <property type="term" value="F:aspartic-type endopeptidase activity"/>
    <property type="evidence" value="ECO:0007669"/>
    <property type="project" value="TreeGrafter"/>
</dbReference>
<evidence type="ECO:0000313" key="4">
    <source>
        <dbReference type="Proteomes" id="UP000193083"/>
    </source>
</evidence>
<sequence length="129" mass="13110">MAVFISFLLFLFGASIASFAGLAAHRLRARPVGQSAWAALSGRSHCDGCGAQLTALELVPVLGWLVARGRCARCGHRVPVIYPVSEALVGGGLVAAFLFAGPAALAIALPAVVLVVVLGVVFLAMRGGG</sequence>
<dbReference type="PANTHER" id="PTHR30487">
    <property type="entry name" value="TYPE 4 PREPILIN-LIKE PROTEINS LEADER PEPTIDE-PROCESSING ENZYME"/>
    <property type="match status" value="1"/>
</dbReference>
<dbReference type="GO" id="GO:0005886">
    <property type="term" value="C:plasma membrane"/>
    <property type="evidence" value="ECO:0007669"/>
    <property type="project" value="TreeGrafter"/>
</dbReference>
<protein>
    <submittedName>
        <fullName evidence="3">Peptidase A24 N-terminal domain-containing protein</fullName>
    </submittedName>
</protein>
<keyword evidence="1" id="KW-0812">Transmembrane</keyword>
<dbReference type="InterPro" id="IPR010627">
    <property type="entry name" value="Prepilin_pept_A24_N"/>
</dbReference>
<keyword evidence="1" id="KW-1133">Transmembrane helix</keyword>
<keyword evidence="4" id="KW-1185">Reference proteome</keyword>
<dbReference type="GO" id="GO:0006465">
    <property type="term" value="P:signal peptide processing"/>
    <property type="evidence" value="ECO:0007669"/>
    <property type="project" value="TreeGrafter"/>
</dbReference>
<name>A0A1X7PHZ1_9HYPH</name>
<accession>A0A1X7PHZ1</accession>
<feature type="domain" description="Prepilin peptidase A24 N-terminal" evidence="2">
    <location>
        <begin position="11"/>
        <end position="97"/>
    </location>
</feature>
<gene>
    <name evidence="3" type="ORF">SAMN02982922_4343</name>
</gene>
<dbReference type="RefSeq" id="WP_085466046.1">
    <property type="nucleotide sequence ID" value="NZ_FXBL01000004.1"/>
</dbReference>
<feature type="transmembrane region" description="Helical" evidence="1">
    <location>
        <begin position="79"/>
        <end position="99"/>
    </location>
</feature>
<dbReference type="AlphaFoldDB" id="A0A1X7PHZ1"/>
<reference evidence="4" key="1">
    <citation type="submission" date="2017-04" db="EMBL/GenBank/DDBJ databases">
        <authorList>
            <person name="Varghese N."/>
            <person name="Submissions S."/>
        </authorList>
    </citation>
    <scope>NUCLEOTIDE SEQUENCE [LARGE SCALE GENOMIC DNA]</scope>
    <source>
        <strain evidence="4">B5P</strain>
    </source>
</reference>
<proteinExistence type="predicted"/>
<dbReference type="EMBL" id="FXBL01000004">
    <property type="protein sequence ID" value="SMH51157.1"/>
    <property type="molecule type" value="Genomic_DNA"/>
</dbReference>
<evidence type="ECO:0000256" key="1">
    <source>
        <dbReference type="SAM" id="Phobius"/>
    </source>
</evidence>
<evidence type="ECO:0000313" key="3">
    <source>
        <dbReference type="EMBL" id="SMH51157.1"/>
    </source>
</evidence>
<dbReference type="PANTHER" id="PTHR30487:SF0">
    <property type="entry name" value="PREPILIN LEADER PEPTIDASE_N-METHYLTRANSFERASE-RELATED"/>
    <property type="match status" value="1"/>
</dbReference>
<dbReference type="Pfam" id="PF06750">
    <property type="entry name" value="A24_N_bact"/>
    <property type="match status" value="1"/>
</dbReference>
<dbReference type="InterPro" id="IPR050882">
    <property type="entry name" value="Prepilin_peptidase/N-MTase"/>
</dbReference>
<evidence type="ECO:0000259" key="2">
    <source>
        <dbReference type="Pfam" id="PF06750"/>
    </source>
</evidence>
<dbReference type="Proteomes" id="UP000193083">
    <property type="component" value="Unassembled WGS sequence"/>
</dbReference>